<evidence type="ECO:0000313" key="3">
    <source>
        <dbReference type="EMBL" id="KAK5950942.1"/>
    </source>
</evidence>
<feature type="compositionally biased region" description="Polar residues" evidence="1">
    <location>
        <begin position="268"/>
        <end position="278"/>
    </location>
</feature>
<name>A0AAN8I2A9_9EURO</name>
<evidence type="ECO:0000256" key="1">
    <source>
        <dbReference type="SAM" id="MobiDB-lite"/>
    </source>
</evidence>
<feature type="compositionally biased region" description="Basic and acidic residues" evidence="1">
    <location>
        <begin position="561"/>
        <end position="584"/>
    </location>
</feature>
<feature type="compositionally biased region" description="Polar residues" evidence="1">
    <location>
        <begin position="327"/>
        <end position="340"/>
    </location>
</feature>
<gene>
    <name evidence="3" type="ORF">OHC33_008014</name>
</gene>
<feature type="compositionally biased region" description="Polar residues" evidence="1">
    <location>
        <begin position="393"/>
        <end position="411"/>
    </location>
</feature>
<feature type="compositionally biased region" description="Low complexity" evidence="1">
    <location>
        <begin position="490"/>
        <end position="507"/>
    </location>
</feature>
<feature type="region of interest" description="Disordered" evidence="1">
    <location>
        <begin position="83"/>
        <end position="116"/>
    </location>
</feature>
<feature type="compositionally biased region" description="Low complexity" evidence="1">
    <location>
        <begin position="607"/>
        <end position="621"/>
    </location>
</feature>
<dbReference type="AlphaFoldDB" id="A0AAN8I2A9"/>
<dbReference type="EMBL" id="JAKLMC020000023">
    <property type="protein sequence ID" value="KAK5950942.1"/>
    <property type="molecule type" value="Genomic_DNA"/>
</dbReference>
<evidence type="ECO:0000313" key="4">
    <source>
        <dbReference type="Proteomes" id="UP001316803"/>
    </source>
</evidence>
<feature type="compositionally biased region" description="Polar residues" evidence="1">
    <location>
        <begin position="245"/>
        <end position="259"/>
    </location>
</feature>
<evidence type="ECO:0000256" key="2">
    <source>
        <dbReference type="SAM" id="Phobius"/>
    </source>
</evidence>
<keyword evidence="2" id="KW-1133">Transmembrane helix</keyword>
<feature type="region of interest" description="Disordered" evidence="1">
    <location>
        <begin position="393"/>
        <end position="412"/>
    </location>
</feature>
<feature type="region of interest" description="Disordered" evidence="1">
    <location>
        <begin position="432"/>
        <end position="637"/>
    </location>
</feature>
<accession>A0AAN8I2A9</accession>
<comment type="caution">
    <text evidence="3">The sequence shown here is derived from an EMBL/GenBank/DDBJ whole genome shotgun (WGS) entry which is preliminary data.</text>
</comment>
<feature type="transmembrane region" description="Helical" evidence="2">
    <location>
        <begin position="121"/>
        <end position="143"/>
    </location>
</feature>
<feature type="compositionally biased region" description="Pro residues" evidence="1">
    <location>
        <begin position="346"/>
        <end position="355"/>
    </location>
</feature>
<dbReference type="Proteomes" id="UP001316803">
    <property type="component" value="Unassembled WGS sequence"/>
</dbReference>
<feature type="region of interest" description="Disordered" evidence="1">
    <location>
        <begin position="200"/>
        <end position="362"/>
    </location>
</feature>
<sequence>MHNIKREPQRIDVSIPASITAPSSIDGPAPTSIVADSGSKSALSTYTQSFEETVSQPASTFLNTRVQTILVTDSAQLSSIQASATSTSTDGATSAAKTSSASSETSTGAAKSSSSSNLGTLIPAIVVPVAAILIISFAIFWFIMRRKHRKQLDEEPEFVMADKLEKPISRGNSNSSGTSSTRELVPMSKLEKEVAVTTSEVRRSSLDMFPPRYTTTDIGVARPMTPPDKAGANADGNGQRPVPNFSKSRPTTSHRSTPGQDRHAGTRSRGQSASSTRGAPQPRLDSRISPIKPSRGPSPTMGGQMRQSPRPSRPQDAVRRPGARSPPGSQATPLNTNMNNGARAAPPKPLNPPTPTGAFNGASPISQYSPIVKGHQNLGAVAAANMAEQRSQPLPLNTSNLPGSTGTNSPVDENVLSHENMRIARLANSSRLGFNRSPVGSTSAPRGNGIGRALSPLSEKDTRGDGPALSPQLPPPLTREDLPPRPFARGPDSPSGGSSVYPSPSIGTGAIPSIGGGYSTTSLPQSDHNTIGMASSTGLPHRASIVSRISSDDGYMDEELDAKSEVSSLDERERWDMESDRHEAASQLGTGYNGSRHDSAGMSPIDAPAAASSAGTEASRSNMRDRDSEGPFVLSRY</sequence>
<protein>
    <submittedName>
        <fullName evidence="3">Uncharacterized protein</fullName>
    </submittedName>
</protein>
<keyword evidence="4" id="KW-1185">Reference proteome</keyword>
<feature type="compositionally biased region" description="Polar residues" evidence="1">
    <location>
        <begin position="432"/>
        <end position="445"/>
    </location>
</feature>
<proteinExistence type="predicted"/>
<feature type="region of interest" description="Disordered" evidence="1">
    <location>
        <begin position="163"/>
        <end position="185"/>
    </location>
</feature>
<reference evidence="3 4" key="1">
    <citation type="submission" date="2022-12" db="EMBL/GenBank/DDBJ databases">
        <title>Genomic features and morphological characterization of a novel Knufia sp. strain isolated from spacecraft assembly facility.</title>
        <authorList>
            <person name="Teixeira M."/>
            <person name="Chander A.M."/>
            <person name="Stajich J.E."/>
            <person name="Venkateswaran K."/>
        </authorList>
    </citation>
    <scope>NUCLEOTIDE SEQUENCE [LARGE SCALE GENOMIC DNA]</scope>
    <source>
        <strain evidence="3 4">FJI-L2-BK-P2</strain>
    </source>
</reference>
<organism evidence="3 4">
    <name type="scientific">Knufia fluminis</name>
    <dbReference type="NCBI Taxonomy" id="191047"/>
    <lineage>
        <taxon>Eukaryota</taxon>
        <taxon>Fungi</taxon>
        <taxon>Dikarya</taxon>
        <taxon>Ascomycota</taxon>
        <taxon>Pezizomycotina</taxon>
        <taxon>Eurotiomycetes</taxon>
        <taxon>Chaetothyriomycetidae</taxon>
        <taxon>Chaetothyriales</taxon>
        <taxon>Trichomeriaceae</taxon>
        <taxon>Knufia</taxon>
    </lineage>
</organism>
<feature type="compositionally biased region" description="Low complexity" evidence="1">
    <location>
        <begin position="169"/>
        <end position="182"/>
    </location>
</feature>
<keyword evidence="2" id="KW-0812">Transmembrane</keyword>
<dbReference type="CDD" id="cd12087">
    <property type="entry name" value="TM_EGFR-like"/>
    <property type="match status" value="1"/>
</dbReference>
<feature type="compositionally biased region" description="Polar residues" evidence="1">
    <location>
        <begin position="519"/>
        <end position="538"/>
    </location>
</feature>
<keyword evidence="2" id="KW-0472">Membrane</keyword>